<feature type="region of interest" description="Disordered" evidence="1">
    <location>
        <begin position="1"/>
        <end position="32"/>
    </location>
</feature>
<reference evidence="2 3" key="1">
    <citation type="submission" date="2019-10" db="EMBL/GenBank/DDBJ databases">
        <title>Assembly and Annotation for the nematode Trichostrongylus colubriformis.</title>
        <authorList>
            <person name="Martin J."/>
        </authorList>
    </citation>
    <scope>NUCLEOTIDE SEQUENCE [LARGE SCALE GENOMIC DNA]</scope>
    <source>
        <strain evidence="2">G859</strain>
        <tissue evidence="2">Whole worm</tissue>
    </source>
</reference>
<dbReference type="AlphaFoldDB" id="A0AAN8FMH7"/>
<organism evidence="2 3">
    <name type="scientific">Trichostrongylus colubriformis</name>
    <name type="common">Black scour worm</name>
    <dbReference type="NCBI Taxonomy" id="6319"/>
    <lineage>
        <taxon>Eukaryota</taxon>
        <taxon>Metazoa</taxon>
        <taxon>Ecdysozoa</taxon>
        <taxon>Nematoda</taxon>
        <taxon>Chromadorea</taxon>
        <taxon>Rhabditida</taxon>
        <taxon>Rhabditina</taxon>
        <taxon>Rhabditomorpha</taxon>
        <taxon>Strongyloidea</taxon>
        <taxon>Trichostrongylidae</taxon>
        <taxon>Trichostrongylus</taxon>
    </lineage>
</organism>
<protein>
    <recommendedName>
        <fullName evidence="4">Peptidase A2 domain-containing protein</fullName>
    </recommendedName>
</protein>
<evidence type="ECO:0000313" key="2">
    <source>
        <dbReference type="EMBL" id="KAK5981532.1"/>
    </source>
</evidence>
<sequence>MVEDGKANVHAVNHFNPRRQHKQPQSSKPSRLAHNKNEYRWSFSSKPPPSPCWLCGAMHLVRHCSYRRHKCSECQKIGHKDGFCQSRIQAKRSKQRSTKPITRSDAVFKVSKIDCSYRRFATILVDDKPIHFQVDTAADITIINESTWKSMGRPHLQPATLIAHSASGDRIHFLGQRKCTYSFNSASAQGVFYVGRTQPNLLGSEWISKMGIYSIMDSLPEAEAFQKIQKHPPPSTSIARA</sequence>
<dbReference type="InterPro" id="IPR021109">
    <property type="entry name" value="Peptidase_aspartic_dom_sf"/>
</dbReference>
<dbReference type="EMBL" id="WIXE01006179">
    <property type="protein sequence ID" value="KAK5981532.1"/>
    <property type="molecule type" value="Genomic_DNA"/>
</dbReference>
<evidence type="ECO:0000256" key="1">
    <source>
        <dbReference type="SAM" id="MobiDB-lite"/>
    </source>
</evidence>
<dbReference type="PANTHER" id="PTHR36943:SF1">
    <property type="entry name" value="CCHC-TYPE DOMAIN-CONTAINING PROTEIN"/>
    <property type="match status" value="1"/>
</dbReference>
<comment type="caution">
    <text evidence="2">The sequence shown here is derived from an EMBL/GenBank/DDBJ whole genome shotgun (WGS) entry which is preliminary data.</text>
</comment>
<evidence type="ECO:0000313" key="3">
    <source>
        <dbReference type="Proteomes" id="UP001331761"/>
    </source>
</evidence>
<dbReference type="Pfam" id="PF13650">
    <property type="entry name" value="Asp_protease_2"/>
    <property type="match status" value="1"/>
</dbReference>
<proteinExistence type="predicted"/>
<name>A0AAN8FMH7_TRICO</name>
<evidence type="ECO:0008006" key="4">
    <source>
        <dbReference type="Google" id="ProtNLM"/>
    </source>
</evidence>
<dbReference type="Proteomes" id="UP001331761">
    <property type="component" value="Unassembled WGS sequence"/>
</dbReference>
<dbReference type="Gene3D" id="2.40.70.10">
    <property type="entry name" value="Acid Proteases"/>
    <property type="match status" value="1"/>
</dbReference>
<dbReference type="SUPFAM" id="SSF50630">
    <property type="entry name" value="Acid proteases"/>
    <property type="match status" value="1"/>
</dbReference>
<gene>
    <name evidence="2" type="ORF">GCK32_002501</name>
</gene>
<accession>A0AAN8FMH7</accession>
<dbReference type="PANTHER" id="PTHR36943">
    <property type="entry name" value="CCHC-TYPE DOMAIN-CONTAINING PROTEIN"/>
    <property type="match status" value="1"/>
</dbReference>
<keyword evidence="3" id="KW-1185">Reference proteome</keyword>